<evidence type="ECO:0000313" key="2">
    <source>
        <dbReference type="Proteomes" id="UP000004319"/>
    </source>
</evidence>
<dbReference type="AlphaFoldDB" id="F7VI46"/>
<reference evidence="1 2" key="1">
    <citation type="journal article" date="2011" name="Biochem. Biophys. Res. Commun.">
        <title>Increased number of Arginine-based salt bridges contributes to the thermotolerance of thermotolerant acetic acid bacteria, Acetobacter tropicalis SKU1100.</title>
        <authorList>
            <person name="Matsutani M."/>
            <person name="Hirakawa H."/>
            <person name="Nishikura M."/>
            <person name="Soemphol W."/>
            <person name="Ali I.A.I."/>
            <person name="Yakushi T."/>
            <person name="Matsushita K."/>
        </authorList>
    </citation>
    <scope>NUCLEOTIDE SEQUENCE [LARGE SCALE GENOMIC DNA]</scope>
    <source>
        <strain evidence="1 2">NBRC 101654</strain>
    </source>
</reference>
<comment type="caution">
    <text evidence="1">The sequence shown here is derived from an EMBL/GenBank/DDBJ whole genome shotgun (WGS) entry which is preliminary data.</text>
</comment>
<organism evidence="1 2">
    <name type="scientific">Acetobacter tropicalis NBRC 101654</name>
    <dbReference type="NCBI Taxonomy" id="749388"/>
    <lineage>
        <taxon>Bacteria</taxon>
        <taxon>Pseudomonadati</taxon>
        <taxon>Pseudomonadota</taxon>
        <taxon>Alphaproteobacteria</taxon>
        <taxon>Acetobacterales</taxon>
        <taxon>Acetobacteraceae</taxon>
        <taxon>Acetobacter</taxon>
    </lineage>
</organism>
<evidence type="ECO:0000313" key="1">
    <source>
        <dbReference type="EMBL" id="GAA10041.1"/>
    </source>
</evidence>
<proteinExistence type="predicted"/>
<name>F7VI46_9PROT</name>
<accession>F7VI46</accession>
<gene>
    <name evidence="1" type="ORF">ATPR_3044</name>
</gene>
<dbReference type="Proteomes" id="UP000004319">
    <property type="component" value="Unassembled WGS sequence"/>
</dbReference>
<sequence>MPTSRGHVYFCMVRAGTLEKPTLEIHPGLKENITPDDILGI</sequence>
<dbReference type="EMBL" id="BABS01000156">
    <property type="protein sequence ID" value="GAA10041.1"/>
    <property type="molecule type" value="Genomic_DNA"/>
</dbReference>
<protein>
    <submittedName>
        <fullName evidence="1">Uncharacterized protein</fullName>
    </submittedName>
</protein>